<gene>
    <name evidence="2" type="ORF">MCOR_490</name>
</gene>
<sequence>MARKNDHLKTDKILAQRNLRKQLRKEQYLDRTQFYNELMDNPSNDMFHKLIRRNRGSKNKDAICIMENGEHHYSATDQTNSFSRYFEDLAVPKDNGYDSEFLDLCNIRHNIFDELCKQSSNEPQFSFQNICDAIQQLHSGKATDELGLAAEHFKNSPTTVTHFLTNCFNNIFNNHHIPDIFKSGIVTPVLKKGKNPMLMDNYRGIAVTPVISKLFECTILPRLTVNFNQSPLQFGFTKGLSMLMASLIITEARAEVKLVTMEPLFLITVDSQKAFDVVDHIILLDALYDHTQNHPLWSIVKNLYSGLVSRVKWKGTISDSFNIHQGVRQGGILSPFLYKVYVNNLLEDLKSHNLGLKIGTNYVGCPTCADDIAFLSSSHQELQCMLSVATHHARQSRVTINPTKTKAVILNKPKNINRSDLNWTLGNTPVYPSEDTTHLGLIRAELKENNLNVTGVLALYDLPSITTLSQNLPSKLKWKATVKLAIQDYWTKTLIKEIETKSSLTYLDKTLSKFSGGRESALCKCCGTSDEDITHFLLLCPALHQQRKETFSKLKSYVISVIGLGYWSKEFKGHLDLIRLIIDSSFLLPKLRNRTELDKIQRLATDMCYRLHSQRVWKLQGK</sequence>
<accession>A0A6J7ZX93</accession>
<dbReference type="Pfam" id="PF00078">
    <property type="entry name" value="RVT_1"/>
    <property type="match status" value="1"/>
</dbReference>
<dbReference type="AlphaFoldDB" id="A0A6J7ZX93"/>
<protein>
    <recommendedName>
        <fullName evidence="1">Reverse transcriptase domain-containing protein</fullName>
    </recommendedName>
</protein>
<dbReference type="CDD" id="cd01650">
    <property type="entry name" value="RT_nLTR_like"/>
    <property type="match status" value="1"/>
</dbReference>
<dbReference type="PANTHER" id="PTHR19446">
    <property type="entry name" value="REVERSE TRANSCRIPTASES"/>
    <property type="match status" value="1"/>
</dbReference>
<feature type="domain" description="Reverse transcriptase" evidence="1">
    <location>
        <begin position="170"/>
        <end position="428"/>
    </location>
</feature>
<dbReference type="OrthoDB" id="6111560at2759"/>
<keyword evidence="3" id="KW-1185">Reference proteome</keyword>
<evidence type="ECO:0000313" key="3">
    <source>
        <dbReference type="Proteomes" id="UP000507470"/>
    </source>
</evidence>
<dbReference type="InterPro" id="IPR043502">
    <property type="entry name" value="DNA/RNA_pol_sf"/>
</dbReference>
<dbReference type="EMBL" id="CACVKT020000126">
    <property type="protein sequence ID" value="CAC5356191.1"/>
    <property type="molecule type" value="Genomic_DNA"/>
</dbReference>
<evidence type="ECO:0000313" key="2">
    <source>
        <dbReference type="EMBL" id="CAC5356191.1"/>
    </source>
</evidence>
<reference evidence="2 3" key="1">
    <citation type="submission" date="2020-06" db="EMBL/GenBank/DDBJ databases">
        <authorList>
            <person name="Li R."/>
            <person name="Bekaert M."/>
        </authorList>
    </citation>
    <scope>NUCLEOTIDE SEQUENCE [LARGE SCALE GENOMIC DNA]</scope>
    <source>
        <strain evidence="3">wild</strain>
    </source>
</reference>
<dbReference type="PROSITE" id="PS50878">
    <property type="entry name" value="RT_POL"/>
    <property type="match status" value="1"/>
</dbReference>
<organism evidence="2 3">
    <name type="scientific">Mytilus coruscus</name>
    <name type="common">Sea mussel</name>
    <dbReference type="NCBI Taxonomy" id="42192"/>
    <lineage>
        <taxon>Eukaryota</taxon>
        <taxon>Metazoa</taxon>
        <taxon>Spiralia</taxon>
        <taxon>Lophotrochozoa</taxon>
        <taxon>Mollusca</taxon>
        <taxon>Bivalvia</taxon>
        <taxon>Autobranchia</taxon>
        <taxon>Pteriomorphia</taxon>
        <taxon>Mytilida</taxon>
        <taxon>Mytiloidea</taxon>
        <taxon>Mytilidae</taxon>
        <taxon>Mytilinae</taxon>
        <taxon>Mytilus</taxon>
    </lineage>
</organism>
<evidence type="ECO:0000259" key="1">
    <source>
        <dbReference type="PROSITE" id="PS50878"/>
    </source>
</evidence>
<name>A0A6J7ZX93_MYTCO</name>
<dbReference type="SUPFAM" id="SSF56672">
    <property type="entry name" value="DNA/RNA polymerases"/>
    <property type="match status" value="1"/>
</dbReference>
<dbReference type="InterPro" id="IPR000477">
    <property type="entry name" value="RT_dom"/>
</dbReference>
<dbReference type="Proteomes" id="UP000507470">
    <property type="component" value="Unassembled WGS sequence"/>
</dbReference>
<proteinExistence type="predicted"/>